<dbReference type="Gene3D" id="3.30.460.10">
    <property type="entry name" value="Beta Polymerase, domain 2"/>
    <property type="match status" value="1"/>
</dbReference>
<dbReference type="GO" id="GO:0000166">
    <property type="term" value="F:nucleotide binding"/>
    <property type="evidence" value="ECO:0007669"/>
    <property type="project" value="UniProtKB-KW"/>
</dbReference>
<evidence type="ECO:0000256" key="1">
    <source>
        <dbReference type="ARBA" id="ARBA00007265"/>
    </source>
</evidence>
<evidence type="ECO:0000256" key="5">
    <source>
        <dbReference type="ARBA" id="ARBA00034736"/>
    </source>
</evidence>
<dbReference type="InterPro" id="IPR016024">
    <property type="entry name" value="ARM-type_fold"/>
</dbReference>
<evidence type="ECO:0000259" key="7">
    <source>
        <dbReference type="Pfam" id="PF01743"/>
    </source>
</evidence>
<dbReference type="AlphaFoldDB" id="A0A6A7C300"/>
<keyword evidence="4 6" id="KW-0694">RNA-binding</keyword>
<keyword evidence="2 6" id="KW-0808">Transferase</keyword>
<comment type="similarity">
    <text evidence="5">Belongs to the TTI2 family.</text>
</comment>
<accession>A0A6A7C300</accession>
<dbReference type="GO" id="GO:0110078">
    <property type="term" value="C:TTT Hsp90 cochaperone complex"/>
    <property type="evidence" value="ECO:0007669"/>
    <property type="project" value="InterPro"/>
</dbReference>
<comment type="similarity">
    <text evidence="1 6">Belongs to the tRNA nucleotidyltransferase/poly(A) polymerase family.</text>
</comment>
<dbReference type="Gene3D" id="1.10.3090.10">
    <property type="entry name" value="cca-adding enzyme, domain 2"/>
    <property type="match status" value="1"/>
</dbReference>
<name>A0A6A7C300_9PEZI</name>
<evidence type="ECO:0000256" key="4">
    <source>
        <dbReference type="ARBA" id="ARBA00022884"/>
    </source>
</evidence>
<dbReference type="InterPro" id="IPR018870">
    <property type="entry name" value="Tti2"/>
</dbReference>
<dbReference type="PANTHER" id="PTHR13734:SF5">
    <property type="entry name" value="CCA TRNA NUCLEOTIDYLTRANSFERASE, MITOCHONDRIAL"/>
    <property type="match status" value="1"/>
</dbReference>
<sequence>MTSGLIQEIDGDDGFKPIHLTPAESSLRALLLDAAEHIDQNSKTPNSDRIVLRFTGGWVRDKLLGVQSNDIDVAINIMTGYQFALQLKDYLEIPGNLAKYGLSDQDPKTPSSLGGIHKIDANPEKSKHLETVTTKLLGFDLDLVNLRKETYSEDSRNPQMEVGTPLEDALRRDATVNAMFYNLHSQEVEDFTGKGRQDMHKKIIRTPLEPFQTFKDDPLRVLRLIRFASRLGYTIDDEALEAMSDQSIKDALKRKISRERIGVELEKALRGPDPHEALRLIFSCGLYDTVFCDPEVDAVDDYKPDIGDWQSVIGTLRDEIDAESLSMQTLVRNGQERYMAWLLAAIVPYRDAPPPPKDKKQKAIPLAVRVARSGFKAPNKVSSVIETSLANQGEIASVVEKFNQQKRGPDGKNAGARDILGMFIRKLGPSWRSQVLYSFLVEVADNPGSIEATERRYSALLERLKSLSILDAYAMKLIVDGTSLTKALNTMPGPWLKDALDVAAAYQLRHAEETDPAKVIEAVKDHRGELSHDLAVHFLELTIRPLFKARPTNITEQGRKVMGETLPLNPSPMVLQDVAWKEKKNAYALELLQWTVHSLTPSVLRQYWHLVIPPLLTLLDDWEIRYKCIGANSSKRLFELASADLLHRTGLDEILSSTLLASMHYMPPSTSPEESIELISHTIPALIVLANKQNNKLAFLDTLMRKILSAHGFAESDPHLAAELLQWLIPIMQDMGIETVKHMKFIIPILVTELGRSKSSHQTNILARIMIVVIQTCAPRVYRYRAEIMKSACLAWLSDETRGSSEELRGVVRALSKVAREHGHGTEDFVNECQILVDAEPGLEGMICAKNTQSG</sequence>
<dbReference type="GO" id="GO:0052927">
    <property type="term" value="F:CC tRNA cytidylyltransferase activity"/>
    <property type="evidence" value="ECO:0007669"/>
    <property type="project" value="TreeGrafter"/>
</dbReference>
<evidence type="ECO:0000313" key="10">
    <source>
        <dbReference type="Proteomes" id="UP000799421"/>
    </source>
</evidence>
<dbReference type="GO" id="GO:0003723">
    <property type="term" value="F:RNA binding"/>
    <property type="evidence" value="ECO:0007669"/>
    <property type="project" value="UniProtKB-KW"/>
</dbReference>
<dbReference type="InterPro" id="IPR043519">
    <property type="entry name" value="NT_sf"/>
</dbReference>
<organism evidence="9 10">
    <name type="scientific">Piedraia hortae CBS 480.64</name>
    <dbReference type="NCBI Taxonomy" id="1314780"/>
    <lineage>
        <taxon>Eukaryota</taxon>
        <taxon>Fungi</taxon>
        <taxon>Dikarya</taxon>
        <taxon>Ascomycota</taxon>
        <taxon>Pezizomycotina</taxon>
        <taxon>Dothideomycetes</taxon>
        <taxon>Dothideomycetidae</taxon>
        <taxon>Capnodiales</taxon>
        <taxon>Piedraiaceae</taxon>
        <taxon>Piedraia</taxon>
    </lineage>
</organism>
<evidence type="ECO:0000256" key="2">
    <source>
        <dbReference type="ARBA" id="ARBA00022679"/>
    </source>
</evidence>
<dbReference type="PANTHER" id="PTHR13734">
    <property type="entry name" value="TRNA-NUCLEOTIDYLTRANSFERASE"/>
    <property type="match status" value="1"/>
</dbReference>
<proteinExistence type="inferred from homology"/>
<dbReference type="OrthoDB" id="445712at2759"/>
<gene>
    <name evidence="9" type="ORF">K470DRAFT_256684</name>
</gene>
<evidence type="ECO:0000259" key="8">
    <source>
        <dbReference type="Pfam" id="PF12627"/>
    </source>
</evidence>
<protein>
    <submittedName>
        <fullName evidence="9">Poly A polymerase C-terminal region-like protein</fullName>
    </submittedName>
</protein>
<dbReference type="InterPro" id="IPR002646">
    <property type="entry name" value="PolA_pol_head_dom"/>
</dbReference>
<dbReference type="Proteomes" id="UP000799421">
    <property type="component" value="Unassembled WGS sequence"/>
</dbReference>
<keyword evidence="10" id="KW-1185">Reference proteome</keyword>
<evidence type="ECO:0000256" key="3">
    <source>
        <dbReference type="ARBA" id="ARBA00022741"/>
    </source>
</evidence>
<dbReference type="EMBL" id="MU005970">
    <property type="protein sequence ID" value="KAF2861844.1"/>
    <property type="molecule type" value="Genomic_DNA"/>
</dbReference>
<feature type="domain" description="Poly A polymerase head" evidence="7">
    <location>
        <begin position="52"/>
        <end position="205"/>
    </location>
</feature>
<dbReference type="Pfam" id="PF12627">
    <property type="entry name" value="PolyA_pol_RNAbd"/>
    <property type="match status" value="1"/>
</dbReference>
<dbReference type="SUPFAM" id="SSF81891">
    <property type="entry name" value="Poly A polymerase C-terminal region-like"/>
    <property type="match status" value="1"/>
</dbReference>
<evidence type="ECO:0000313" key="9">
    <source>
        <dbReference type="EMBL" id="KAF2861844.1"/>
    </source>
</evidence>
<evidence type="ECO:0000256" key="6">
    <source>
        <dbReference type="RuleBase" id="RU003953"/>
    </source>
</evidence>
<dbReference type="InterPro" id="IPR032828">
    <property type="entry name" value="PolyA_RNA-bd"/>
</dbReference>
<dbReference type="Pfam" id="PF01743">
    <property type="entry name" value="PolyA_pol"/>
    <property type="match status" value="1"/>
</dbReference>
<dbReference type="CDD" id="cd05398">
    <property type="entry name" value="NT_ClassII-CCAase"/>
    <property type="match status" value="1"/>
</dbReference>
<dbReference type="Pfam" id="PF10521">
    <property type="entry name" value="Tti2"/>
    <property type="match status" value="1"/>
</dbReference>
<keyword evidence="3" id="KW-0547">Nucleotide-binding</keyword>
<dbReference type="SUPFAM" id="SSF48371">
    <property type="entry name" value="ARM repeat"/>
    <property type="match status" value="1"/>
</dbReference>
<dbReference type="GO" id="GO:0001680">
    <property type="term" value="P:tRNA 3'-terminal CCA addition"/>
    <property type="evidence" value="ECO:0007669"/>
    <property type="project" value="UniProtKB-ARBA"/>
</dbReference>
<dbReference type="FunFam" id="3.30.460.10:FF:000019">
    <property type="entry name" value="tRNA nucleotidyltransferase cca2"/>
    <property type="match status" value="1"/>
</dbReference>
<feature type="domain" description="tRNA nucleotidyltransferase/poly(A) polymerase RNA and SrmB- binding" evidence="8">
    <location>
        <begin position="232"/>
        <end position="297"/>
    </location>
</feature>
<dbReference type="GO" id="GO:0052929">
    <property type="term" value="F:ATP:3'-cytidine-cytidine-tRNA adenylyltransferase activity"/>
    <property type="evidence" value="ECO:0007669"/>
    <property type="project" value="TreeGrafter"/>
</dbReference>
<dbReference type="SUPFAM" id="SSF81301">
    <property type="entry name" value="Nucleotidyltransferase"/>
    <property type="match status" value="1"/>
</dbReference>
<reference evidence="9" key="1">
    <citation type="journal article" date="2020" name="Stud. Mycol.">
        <title>101 Dothideomycetes genomes: a test case for predicting lifestyles and emergence of pathogens.</title>
        <authorList>
            <person name="Haridas S."/>
            <person name="Albert R."/>
            <person name="Binder M."/>
            <person name="Bloem J."/>
            <person name="Labutti K."/>
            <person name="Salamov A."/>
            <person name="Andreopoulos B."/>
            <person name="Baker S."/>
            <person name="Barry K."/>
            <person name="Bills G."/>
            <person name="Bluhm B."/>
            <person name="Cannon C."/>
            <person name="Castanera R."/>
            <person name="Culley D."/>
            <person name="Daum C."/>
            <person name="Ezra D."/>
            <person name="Gonzalez J."/>
            <person name="Henrissat B."/>
            <person name="Kuo A."/>
            <person name="Liang C."/>
            <person name="Lipzen A."/>
            <person name="Lutzoni F."/>
            <person name="Magnuson J."/>
            <person name="Mondo S."/>
            <person name="Nolan M."/>
            <person name="Ohm R."/>
            <person name="Pangilinan J."/>
            <person name="Park H.-J."/>
            <person name="Ramirez L."/>
            <person name="Alfaro M."/>
            <person name="Sun H."/>
            <person name="Tritt A."/>
            <person name="Yoshinaga Y."/>
            <person name="Zwiers L.-H."/>
            <person name="Turgeon B."/>
            <person name="Goodwin S."/>
            <person name="Spatafora J."/>
            <person name="Crous P."/>
            <person name="Grigoriev I."/>
        </authorList>
    </citation>
    <scope>NUCLEOTIDE SEQUENCE</scope>
    <source>
        <strain evidence="9">CBS 480.64</strain>
    </source>
</reference>
<dbReference type="GO" id="GO:0005739">
    <property type="term" value="C:mitochondrion"/>
    <property type="evidence" value="ECO:0007669"/>
    <property type="project" value="UniProtKB-ARBA"/>
</dbReference>